<evidence type="ECO:0000256" key="1">
    <source>
        <dbReference type="ARBA" id="ARBA00007118"/>
    </source>
</evidence>
<dbReference type="PANTHER" id="PTHR43673">
    <property type="entry name" value="NAD(P)H NITROREDUCTASE YDGI-RELATED"/>
    <property type="match status" value="1"/>
</dbReference>
<keyword evidence="2" id="KW-0560">Oxidoreductase</keyword>
<accession>A0A841HY82</accession>
<evidence type="ECO:0000313" key="4">
    <source>
        <dbReference type="EMBL" id="MBB6098501.1"/>
    </source>
</evidence>
<dbReference type="SUPFAM" id="SSF55469">
    <property type="entry name" value="FMN-dependent nitroreductase-like"/>
    <property type="match status" value="1"/>
</dbReference>
<dbReference type="EMBL" id="JACHHG010000006">
    <property type="protein sequence ID" value="MBB6098501.1"/>
    <property type="molecule type" value="Genomic_DNA"/>
</dbReference>
<evidence type="ECO:0000259" key="3">
    <source>
        <dbReference type="Pfam" id="PF00881"/>
    </source>
</evidence>
<dbReference type="InterPro" id="IPR029479">
    <property type="entry name" value="Nitroreductase"/>
</dbReference>
<evidence type="ECO:0000313" key="5">
    <source>
        <dbReference type="Proteomes" id="UP000569951"/>
    </source>
</evidence>
<dbReference type="AlphaFoldDB" id="A0A841HY82"/>
<gene>
    <name evidence="4" type="ORF">HNR42_001935</name>
</gene>
<protein>
    <submittedName>
        <fullName evidence="4">Nitroreductase</fullName>
    </submittedName>
</protein>
<comment type="caution">
    <text evidence="4">The sequence shown here is derived from an EMBL/GenBank/DDBJ whole genome shotgun (WGS) entry which is preliminary data.</text>
</comment>
<name>A0A841HY82_9DEIO</name>
<comment type="similarity">
    <text evidence="1">Belongs to the nitroreductase family.</text>
</comment>
<dbReference type="InterPro" id="IPR000415">
    <property type="entry name" value="Nitroreductase-like"/>
</dbReference>
<sequence length="208" mass="22624">MTQTQTDTRILDVATAIETRVSVRQYVPDSLPQADLERILELGSKAPSAFNAQPWRFVVVRSEAVKEQLKAAAYGQAQITSAPATIVIYSDMEDVMANAAETAHPGMGEEGKARQVETFQNSFGAMTVEQRAEWANAQSYIALGFLMLAARGMGYDTVPMLGFDPEQVKTLLGLPAHAKIAALLPIGKAAQPGFPQYRHPLGRIVSYK</sequence>
<dbReference type="Pfam" id="PF00881">
    <property type="entry name" value="Nitroreductase"/>
    <property type="match status" value="1"/>
</dbReference>
<dbReference type="Proteomes" id="UP000569951">
    <property type="component" value="Unassembled WGS sequence"/>
</dbReference>
<dbReference type="Gene3D" id="3.40.109.10">
    <property type="entry name" value="NADH Oxidase"/>
    <property type="match status" value="1"/>
</dbReference>
<dbReference type="PANTHER" id="PTHR43673:SF10">
    <property type="entry name" value="NADH DEHYDROGENASE_NAD(P)H NITROREDUCTASE XCC3605-RELATED"/>
    <property type="match status" value="1"/>
</dbReference>
<evidence type="ECO:0000256" key="2">
    <source>
        <dbReference type="ARBA" id="ARBA00023002"/>
    </source>
</evidence>
<dbReference type="GO" id="GO:0016491">
    <property type="term" value="F:oxidoreductase activity"/>
    <property type="evidence" value="ECO:0007669"/>
    <property type="project" value="UniProtKB-KW"/>
</dbReference>
<dbReference type="RefSeq" id="WP_183986975.1">
    <property type="nucleotide sequence ID" value="NZ_JACHHG010000006.1"/>
</dbReference>
<keyword evidence="5" id="KW-1185">Reference proteome</keyword>
<organism evidence="4 5">
    <name type="scientific">Deinobacterium chartae</name>
    <dbReference type="NCBI Taxonomy" id="521158"/>
    <lineage>
        <taxon>Bacteria</taxon>
        <taxon>Thermotogati</taxon>
        <taxon>Deinococcota</taxon>
        <taxon>Deinococci</taxon>
        <taxon>Deinococcales</taxon>
        <taxon>Deinococcaceae</taxon>
        <taxon>Deinobacterium</taxon>
    </lineage>
</organism>
<dbReference type="CDD" id="cd03370">
    <property type="entry name" value="nitroreductase"/>
    <property type="match status" value="1"/>
</dbReference>
<feature type="domain" description="Nitroreductase" evidence="3">
    <location>
        <begin position="17"/>
        <end position="188"/>
    </location>
</feature>
<reference evidence="4 5" key="1">
    <citation type="submission" date="2020-08" db="EMBL/GenBank/DDBJ databases">
        <title>Genomic Encyclopedia of Type Strains, Phase IV (KMG-IV): sequencing the most valuable type-strain genomes for metagenomic binning, comparative biology and taxonomic classification.</title>
        <authorList>
            <person name="Goeker M."/>
        </authorList>
    </citation>
    <scope>NUCLEOTIDE SEQUENCE [LARGE SCALE GENOMIC DNA]</scope>
    <source>
        <strain evidence="4 5">DSM 21458</strain>
    </source>
</reference>
<proteinExistence type="inferred from homology"/>